<dbReference type="CDD" id="cd00769">
    <property type="entry name" value="PheRS_beta_core"/>
    <property type="match status" value="1"/>
</dbReference>
<dbReference type="NCBIfam" id="TIGR00472">
    <property type="entry name" value="pheT_bact"/>
    <property type="match status" value="1"/>
</dbReference>
<dbReference type="InterPro" id="IPR009061">
    <property type="entry name" value="DNA-bd_dom_put_sf"/>
</dbReference>
<dbReference type="Pfam" id="PF03147">
    <property type="entry name" value="FDX-ACB"/>
    <property type="match status" value="1"/>
</dbReference>
<evidence type="ECO:0000256" key="11">
    <source>
        <dbReference type="ARBA" id="ARBA00022884"/>
    </source>
</evidence>
<dbReference type="InterPro" id="IPR005147">
    <property type="entry name" value="tRNA_synthase_B5-dom"/>
</dbReference>
<dbReference type="SUPFAM" id="SSF50249">
    <property type="entry name" value="Nucleic acid-binding proteins"/>
    <property type="match status" value="1"/>
</dbReference>
<evidence type="ECO:0000256" key="9">
    <source>
        <dbReference type="ARBA" id="ARBA00022840"/>
    </source>
</evidence>
<evidence type="ECO:0000256" key="8">
    <source>
        <dbReference type="ARBA" id="ARBA00022741"/>
    </source>
</evidence>
<dbReference type="InterPro" id="IPR020825">
    <property type="entry name" value="Phe-tRNA_synthase-like_B3/B4"/>
</dbReference>
<evidence type="ECO:0000256" key="6">
    <source>
        <dbReference type="ARBA" id="ARBA00022598"/>
    </source>
</evidence>
<evidence type="ECO:0000313" key="21">
    <source>
        <dbReference type="Proteomes" id="UP000184442"/>
    </source>
</evidence>
<dbReference type="Pfam" id="PF03483">
    <property type="entry name" value="B3_4"/>
    <property type="match status" value="1"/>
</dbReference>
<gene>
    <name evidence="15" type="primary">pheT</name>
    <name evidence="20" type="ORF">SAMN02745176_02458</name>
</gene>
<dbReference type="SUPFAM" id="SSF56037">
    <property type="entry name" value="PheT/TilS domain"/>
    <property type="match status" value="1"/>
</dbReference>
<comment type="subcellular location">
    <subcellularLocation>
        <location evidence="1 15">Cytoplasm</location>
    </subcellularLocation>
</comment>
<dbReference type="InterPro" id="IPR004532">
    <property type="entry name" value="Phe-tRNA-ligase_IIc_bsu_bact"/>
</dbReference>
<evidence type="ECO:0000256" key="14">
    <source>
        <dbReference type="ARBA" id="ARBA00049255"/>
    </source>
</evidence>
<comment type="subunit">
    <text evidence="3 15">Tetramer of two alpha and two beta subunits.</text>
</comment>
<dbReference type="InterPro" id="IPR041616">
    <property type="entry name" value="PheRS_beta_core"/>
</dbReference>
<dbReference type="SUPFAM" id="SSF55681">
    <property type="entry name" value="Class II aaRS and biotin synthetases"/>
    <property type="match status" value="1"/>
</dbReference>
<dbReference type="InterPro" id="IPR033714">
    <property type="entry name" value="tRNA_bind_bactPheRS"/>
</dbReference>
<dbReference type="GO" id="GO:0005524">
    <property type="term" value="F:ATP binding"/>
    <property type="evidence" value="ECO:0007669"/>
    <property type="project" value="UniProtKB-UniRule"/>
</dbReference>
<keyword evidence="7 15" id="KW-0479">Metal-binding</keyword>
<dbReference type="GO" id="GO:0004826">
    <property type="term" value="F:phenylalanine-tRNA ligase activity"/>
    <property type="evidence" value="ECO:0007669"/>
    <property type="project" value="UniProtKB-UniRule"/>
</dbReference>
<dbReference type="GO" id="GO:0000049">
    <property type="term" value="F:tRNA binding"/>
    <property type="evidence" value="ECO:0007669"/>
    <property type="project" value="UniProtKB-UniRule"/>
</dbReference>
<dbReference type="InterPro" id="IPR012340">
    <property type="entry name" value="NA-bd_OB-fold"/>
</dbReference>
<dbReference type="FunFam" id="2.40.50.140:FF:000045">
    <property type="entry name" value="Phenylalanine--tRNA ligase beta subunit"/>
    <property type="match status" value="1"/>
</dbReference>
<evidence type="ECO:0000256" key="13">
    <source>
        <dbReference type="ARBA" id="ARBA00023146"/>
    </source>
</evidence>
<dbReference type="GO" id="GO:0000287">
    <property type="term" value="F:magnesium ion binding"/>
    <property type="evidence" value="ECO:0007669"/>
    <property type="project" value="UniProtKB-UniRule"/>
</dbReference>
<dbReference type="PROSITE" id="PS51483">
    <property type="entry name" value="B5"/>
    <property type="match status" value="1"/>
</dbReference>
<evidence type="ECO:0000259" key="18">
    <source>
        <dbReference type="PROSITE" id="PS51447"/>
    </source>
</evidence>
<dbReference type="FunFam" id="3.30.56.10:FF:000002">
    <property type="entry name" value="Phenylalanine--tRNA ligase beta subunit"/>
    <property type="match status" value="1"/>
</dbReference>
<dbReference type="RefSeq" id="WP_073026487.1">
    <property type="nucleotide sequence ID" value="NZ_FQZS01000016.1"/>
</dbReference>
<keyword evidence="4 15" id="KW-0963">Cytoplasm</keyword>
<dbReference type="InterPro" id="IPR005121">
    <property type="entry name" value="Fdx_antiC-bd"/>
</dbReference>
<keyword evidence="10 15" id="KW-0460">Magnesium</keyword>
<keyword evidence="6 15" id="KW-0436">Ligase</keyword>
<keyword evidence="11 16" id="KW-0694">RNA-binding</keyword>
<dbReference type="InterPro" id="IPR036690">
    <property type="entry name" value="Fdx_antiC-bd_sf"/>
</dbReference>
<evidence type="ECO:0000256" key="12">
    <source>
        <dbReference type="ARBA" id="ARBA00022917"/>
    </source>
</evidence>
<keyword evidence="12 15" id="KW-0648">Protein biosynthesis</keyword>
<organism evidence="20 21">
    <name type="scientific">Lutispora thermophila DSM 19022</name>
    <dbReference type="NCBI Taxonomy" id="1122184"/>
    <lineage>
        <taxon>Bacteria</taxon>
        <taxon>Bacillati</taxon>
        <taxon>Bacillota</taxon>
        <taxon>Clostridia</taxon>
        <taxon>Lutisporales</taxon>
        <taxon>Lutisporaceae</taxon>
        <taxon>Lutispora</taxon>
    </lineage>
</organism>
<evidence type="ECO:0000256" key="10">
    <source>
        <dbReference type="ARBA" id="ARBA00022842"/>
    </source>
</evidence>
<keyword evidence="5 16" id="KW-0820">tRNA-binding</keyword>
<dbReference type="NCBIfam" id="NF045760">
    <property type="entry name" value="YtpR"/>
    <property type="match status" value="1"/>
</dbReference>
<dbReference type="GO" id="GO:0140096">
    <property type="term" value="F:catalytic activity, acting on a protein"/>
    <property type="evidence" value="ECO:0007669"/>
    <property type="project" value="UniProtKB-ARBA"/>
</dbReference>
<dbReference type="PROSITE" id="PS51447">
    <property type="entry name" value="FDX_ACB"/>
    <property type="match status" value="1"/>
</dbReference>
<dbReference type="Gene3D" id="3.50.40.10">
    <property type="entry name" value="Phenylalanyl-trna Synthetase, Chain B, domain 3"/>
    <property type="match status" value="1"/>
</dbReference>
<dbReference type="Gene3D" id="3.30.70.380">
    <property type="entry name" value="Ferrodoxin-fold anticodon-binding domain"/>
    <property type="match status" value="1"/>
</dbReference>
<dbReference type="CDD" id="cd02796">
    <property type="entry name" value="tRNA_bind_bactPheRS"/>
    <property type="match status" value="1"/>
</dbReference>
<dbReference type="Proteomes" id="UP000184442">
    <property type="component" value="Unassembled WGS sequence"/>
</dbReference>
<keyword evidence="13 15" id="KW-0030">Aminoacyl-tRNA synthetase</keyword>
<feature type="domain" description="FDX-ACB" evidence="18">
    <location>
        <begin position="697"/>
        <end position="790"/>
    </location>
</feature>
<dbReference type="FunFam" id="3.30.70.380:FF:000001">
    <property type="entry name" value="Phenylalanine--tRNA ligase beta subunit"/>
    <property type="match status" value="1"/>
</dbReference>
<dbReference type="GO" id="GO:0016740">
    <property type="term" value="F:transferase activity"/>
    <property type="evidence" value="ECO:0007669"/>
    <property type="project" value="UniProtKB-ARBA"/>
</dbReference>
<keyword evidence="8 15" id="KW-0547">Nucleotide-binding</keyword>
<evidence type="ECO:0000256" key="3">
    <source>
        <dbReference type="ARBA" id="ARBA00011209"/>
    </source>
</evidence>
<dbReference type="SUPFAM" id="SSF54991">
    <property type="entry name" value="Anticodon-binding domain of PheRS"/>
    <property type="match status" value="1"/>
</dbReference>
<evidence type="ECO:0000256" key="5">
    <source>
        <dbReference type="ARBA" id="ARBA00022555"/>
    </source>
</evidence>
<keyword evidence="9 15" id="KW-0067">ATP-binding</keyword>
<dbReference type="SUPFAM" id="SSF46955">
    <property type="entry name" value="Putative DNA-binding domain"/>
    <property type="match status" value="1"/>
</dbReference>
<dbReference type="Gene3D" id="2.40.50.140">
    <property type="entry name" value="Nucleic acid-binding proteins"/>
    <property type="match status" value="1"/>
</dbReference>
<evidence type="ECO:0000259" key="19">
    <source>
        <dbReference type="PROSITE" id="PS51483"/>
    </source>
</evidence>
<keyword evidence="21" id="KW-1185">Reference proteome</keyword>
<dbReference type="PANTHER" id="PTHR10947:SF0">
    <property type="entry name" value="PHENYLALANINE--TRNA LIGASE BETA SUBUNIT"/>
    <property type="match status" value="1"/>
</dbReference>
<dbReference type="FunFam" id="3.50.40.10:FF:000001">
    <property type="entry name" value="Phenylalanine--tRNA ligase beta subunit"/>
    <property type="match status" value="1"/>
</dbReference>
<dbReference type="AlphaFoldDB" id="A0A1M6GNY0"/>
<dbReference type="Pfam" id="PF17759">
    <property type="entry name" value="tRNA_synthFbeta"/>
    <property type="match status" value="1"/>
</dbReference>
<feature type="binding site" evidence="15">
    <location>
        <position position="461"/>
    </location>
    <ligand>
        <name>Mg(2+)</name>
        <dbReference type="ChEBI" id="CHEBI:18420"/>
        <note>shared with alpha subunit</note>
    </ligand>
</feature>
<dbReference type="InterPro" id="IPR005146">
    <property type="entry name" value="B3/B4_tRNA-bd"/>
</dbReference>
<accession>A0A1M6GNY0</accession>
<evidence type="ECO:0000256" key="4">
    <source>
        <dbReference type="ARBA" id="ARBA00022490"/>
    </source>
</evidence>
<dbReference type="PROSITE" id="PS50886">
    <property type="entry name" value="TRBD"/>
    <property type="match status" value="1"/>
</dbReference>
<dbReference type="OrthoDB" id="9805455at2"/>
<dbReference type="InterPro" id="IPR002547">
    <property type="entry name" value="tRNA-bd_dom"/>
</dbReference>
<comment type="catalytic activity">
    <reaction evidence="14 15">
        <text>tRNA(Phe) + L-phenylalanine + ATP = L-phenylalanyl-tRNA(Phe) + AMP + diphosphate + H(+)</text>
        <dbReference type="Rhea" id="RHEA:19413"/>
        <dbReference type="Rhea" id="RHEA-COMP:9668"/>
        <dbReference type="Rhea" id="RHEA-COMP:9699"/>
        <dbReference type="ChEBI" id="CHEBI:15378"/>
        <dbReference type="ChEBI" id="CHEBI:30616"/>
        <dbReference type="ChEBI" id="CHEBI:33019"/>
        <dbReference type="ChEBI" id="CHEBI:58095"/>
        <dbReference type="ChEBI" id="CHEBI:78442"/>
        <dbReference type="ChEBI" id="CHEBI:78531"/>
        <dbReference type="ChEBI" id="CHEBI:456215"/>
        <dbReference type="EC" id="6.1.1.20"/>
    </reaction>
</comment>
<evidence type="ECO:0000313" key="20">
    <source>
        <dbReference type="EMBL" id="SHJ11695.1"/>
    </source>
</evidence>
<feature type="binding site" evidence="15">
    <location>
        <position position="464"/>
    </location>
    <ligand>
        <name>Mg(2+)</name>
        <dbReference type="ChEBI" id="CHEBI:18420"/>
        <note>shared with alpha subunit</note>
    </ligand>
</feature>
<dbReference type="InterPro" id="IPR045060">
    <property type="entry name" value="Phe-tRNA-ligase_IIc_bsu"/>
</dbReference>
<evidence type="ECO:0000256" key="1">
    <source>
        <dbReference type="ARBA" id="ARBA00004496"/>
    </source>
</evidence>
<evidence type="ECO:0000256" key="15">
    <source>
        <dbReference type="HAMAP-Rule" id="MF_00283"/>
    </source>
</evidence>
<feature type="binding site" evidence="15">
    <location>
        <position position="455"/>
    </location>
    <ligand>
        <name>Mg(2+)</name>
        <dbReference type="ChEBI" id="CHEBI:18420"/>
        <note>shared with alpha subunit</note>
    </ligand>
</feature>
<feature type="domain" description="TRNA-binding" evidence="17">
    <location>
        <begin position="39"/>
        <end position="149"/>
    </location>
</feature>
<dbReference type="Gene3D" id="3.30.930.10">
    <property type="entry name" value="Bira Bifunctional Protein, Domain 2"/>
    <property type="match status" value="1"/>
</dbReference>
<evidence type="ECO:0000256" key="16">
    <source>
        <dbReference type="PROSITE-ProRule" id="PRU00209"/>
    </source>
</evidence>
<feature type="domain" description="B5" evidence="19">
    <location>
        <begin position="403"/>
        <end position="477"/>
    </location>
</feature>
<evidence type="ECO:0000259" key="17">
    <source>
        <dbReference type="PROSITE" id="PS50886"/>
    </source>
</evidence>
<reference evidence="20 21" key="1">
    <citation type="submission" date="2016-11" db="EMBL/GenBank/DDBJ databases">
        <authorList>
            <person name="Jaros S."/>
            <person name="Januszkiewicz K."/>
            <person name="Wedrychowicz H."/>
        </authorList>
    </citation>
    <scope>NUCLEOTIDE SEQUENCE [LARGE SCALE GENOMIC DNA]</scope>
    <source>
        <strain evidence="20 21">DSM 19022</strain>
    </source>
</reference>
<evidence type="ECO:0000256" key="7">
    <source>
        <dbReference type="ARBA" id="ARBA00022723"/>
    </source>
</evidence>
<comment type="similarity">
    <text evidence="2 15">Belongs to the phenylalanyl-tRNA synthetase beta subunit family. Type 1 subfamily.</text>
</comment>
<dbReference type="GO" id="GO:0006432">
    <property type="term" value="P:phenylalanyl-tRNA aminoacylation"/>
    <property type="evidence" value="ECO:0007669"/>
    <property type="project" value="UniProtKB-UniRule"/>
</dbReference>
<dbReference type="GO" id="GO:0009328">
    <property type="term" value="C:phenylalanine-tRNA ligase complex"/>
    <property type="evidence" value="ECO:0007669"/>
    <property type="project" value="TreeGrafter"/>
</dbReference>
<dbReference type="EC" id="6.1.1.20" evidence="15"/>
<protein>
    <recommendedName>
        <fullName evidence="15">Phenylalanine--tRNA ligase beta subunit</fullName>
        <ecNumber evidence="15">6.1.1.20</ecNumber>
    </recommendedName>
    <alternativeName>
        <fullName evidence="15">Phenylalanyl-tRNA synthetase beta subunit</fullName>
        <shortName evidence="15">PheRS</shortName>
    </alternativeName>
</protein>
<proteinExistence type="inferred from homology"/>
<dbReference type="STRING" id="1122184.SAMN02745176_02458"/>
<feature type="binding site" evidence="15">
    <location>
        <position position="465"/>
    </location>
    <ligand>
        <name>Mg(2+)</name>
        <dbReference type="ChEBI" id="CHEBI:18420"/>
        <note>shared with alpha subunit</note>
    </ligand>
</feature>
<dbReference type="Pfam" id="PF03484">
    <property type="entry name" value="B5"/>
    <property type="match status" value="1"/>
</dbReference>
<dbReference type="HAMAP" id="MF_00283">
    <property type="entry name" value="Phe_tRNA_synth_beta1"/>
    <property type="match status" value="1"/>
</dbReference>
<dbReference type="EMBL" id="FQZS01000016">
    <property type="protein sequence ID" value="SHJ11695.1"/>
    <property type="molecule type" value="Genomic_DNA"/>
</dbReference>
<evidence type="ECO:0000256" key="2">
    <source>
        <dbReference type="ARBA" id="ARBA00008653"/>
    </source>
</evidence>
<comment type="cofactor">
    <cofactor evidence="15">
        <name>Mg(2+)</name>
        <dbReference type="ChEBI" id="CHEBI:18420"/>
    </cofactor>
    <text evidence="15">Binds 2 magnesium ions per tetramer.</text>
</comment>
<dbReference type="SMART" id="SM00896">
    <property type="entry name" value="FDX-ACB"/>
    <property type="match status" value="1"/>
</dbReference>
<dbReference type="PANTHER" id="PTHR10947">
    <property type="entry name" value="PHENYLALANYL-TRNA SYNTHETASE BETA CHAIN AND LEUCINE-RICH REPEAT-CONTAINING PROTEIN 47"/>
    <property type="match status" value="1"/>
</dbReference>
<dbReference type="InterPro" id="IPR045864">
    <property type="entry name" value="aa-tRNA-synth_II/BPL/LPL"/>
</dbReference>
<dbReference type="Gene3D" id="3.30.56.10">
    <property type="match status" value="2"/>
</dbReference>
<name>A0A1M6GNY0_9FIRM</name>
<dbReference type="SMART" id="SM00874">
    <property type="entry name" value="B5"/>
    <property type="match status" value="1"/>
</dbReference>
<sequence>MLVPIKWLKDYVDLDIDIKDYVDGMTMSGTKVESVEEVGQNIDKVVVGKIIEITPHPNADSLLVTKVDVGGEILQIITGANNIKVNNYVPVALHGSTLPDGTKIKKGKLRGLESNGMLCSPEELGLNAESFPDGIYILDKEYPLGTDIKKVLGLDDKIVEFEITNNRPDCLSMLGIARETAATFGLKMNYPSIEVSGKDGDVSDYISVDVQATDLCPRFAVRVIKNVEVKSSPAWMQDRLLKAGVRPINNIVDITNYVMLETGQPMHAYDLNMLEGNKIVVRRAKDNEKIVTLDEIERILDNKTLVIADENKAIGIAGIMGGYNSEIKEDTKTIAFEAAIFDSVNVRLSSKKLGIRTEASSRFEKGLDAAMVQFAIDRACHLVEELGAGEVVGGMIDIYPTRKERRIMNLRTERVKWLLGVDIPVDKMKKILESLEFKVSGVGILEVSVPTFRDDVTIEADLIEEIARIYGYDNIPSKLMDTTFTQGGRNEKQRIREIVRDNMTAQGLFETCTYTFVSPSVFNQINCKAENPLRKAIKIINPLGEDQSIMRTTIIPNMLEVISRNYNRKITEGMFYELSKVYLAEELPLKDLAHERDTLIIGIYGDKDFFDLKGIIENLMDDLNITNYRVLPSNNESFHPGRTAELLINNKRIGYLGEIHPDVLDNYDIPTRVYIAELDFEEIVLQTNLNIKYKPLPKYPSIQRDIAVVVSEEITAGQIEEIIRNKGGKLVEEVNLFDIYRGSQIEEGYKSMAYSIIYRSEEKTLTEEDITKVHNKILNSLASQVGAILRS</sequence>
<dbReference type="Pfam" id="PF01588">
    <property type="entry name" value="tRNA_bind"/>
    <property type="match status" value="1"/>
</dbReference>
<dbReference type="SMART" id="SM00873">
    <property type="entry name" value="B3_4"/>
    <property type="match status" value="1"/>
</dbReference>